<feature type="region of interest" description="Disordered" evidence="1">
    <location>
        <begin position="43"/>
        <end position="97"/>
    </location>
</feature>
<keyword evidence="3" id="KW-0732">Signal</keyword>
<feature type="compositionally biased region" description="Acidic residues" evidence="1">
    <location>
        <begin position="69"/>
        <end position="83"/>
    </location>
</feature>
<keyword evidence="2" id="KW-0812">Transmembrane</keyword>
<feature type="transmembrane region" description="Helical" evidence="2">
    <location>
        <begin position="242"/>
        <end position="263"/>
    </location>
</feature>
<protein>
    <submittedName>
        <fullName evidence="4">Uncharacterized protein</fullName>
    </submittedName>
</protein>
<keyword evidence="2" id="KW-0472">Membrane</keyword>
<dbReference type="Proteomes" id="UP000004705">
    <property type="component" value="Chromosome"/>
</dbReference>
<evidence type="ECO:0000256" key="2">
    <source>
        <dbReference type="SAM" id="Phobius"/>
    </source>
</evidence>
<evidence type="ECO:0000313" key="5">
    <source>
        <dbReference type="Proteomes" id="UP000004705"/>
    </source>
</evidence>
<dbReference type="RefSeq" id="WP_005442448.1">
    <property type="nucleotide sequence ID" value="NZ_CM001466.1"/>
</dbReference>
<name>H8GAB9_9PSEU</name>
<gene>
    <name evidence="4" type="ORF">SacazDRAFT_02724</name>
</gene>
<proteinExistence type="predicted"/>
<feature type="chain" id="PRO_5003612590" evidence="3">
    <location>
        <begin position="33"/>
        <end position="269"/>
    </location>
</feature>
<feature type="compositionally biased region" description="Low complexity" evidence="1">
    <location>
        <begin position="166"/>
        <end position="189"/>
    </location>
</feature>
<feature type="signal peptide" evidence="3">
    <location>
        <begin position="1"/>
        <end position="32"/>
    </location>
</feature>
<evidence type="ECO:0000256" key="3">
    <source>
        <dbReference type="SAM" id="SignalP"/>
    </source>
</evidence>
<feature type="region of interest" description="Disordered" evidence="1">
    <location>
        <begin position="124"/>
        <end position="237"/>
    </location>
</feature>
<reference evidence="4 5" key="1">
    <citation type="journal article" date="2012" name="Stand. Genomic Sci.">
        <title>Genome sequence of the soil bacterium Saccharomonospora azurea type strain (NA-128(T)).</title>
        <authorList>
            <person name="Klenk H.P."/>
            <person name="Held B."/>
            <person name="Lucas S."/>
            <person name="Lapidus A."/>
            <person name="Copeland A."/>
            <person name="Hammon N."/>
            <person name="Pitluck S."/>
            <person name="Goodwin L.A."/>
            <person name="Han C."/>
            <person name="Tapia R."/>
            <person name="Brambilla E.M."/>
            <person name="Potter G."/>
            <person name="Land M."/>
            <person name="Ivanova N."/>
            <person name="Rohde M."/>
            <person name="Goker M."/>
            <person name="Detter J.C."/>
            <person name="Kyrpides N.C."/>
            <person name="Woyke T."/>
        </authorList>
    </citation>
    <scope>NUCLEOTIDE SEQUENCE [LARGE SCALE GENOMIC DNA]</scope>
    <source>
        <strain evidence="4 5">NA-128</strain>
    </source>
</reference>
<dbReference type="EMBL" id="CM001466">
    <property type="protein sequence ID" value="EHY89616.1"/>
    <property type="molecule type" value="Genomic_DNA"/>
</dbReference>
<feature type="compositionally biased region" description="Gly residues" evidence="1">
    <location>
        <begin position="190"/>
        <end position="199"/>
    </location>
</feature>
<organism evidence="4 5">
    <name type="scientific">Saccharomonospora azurea NA-128</name>
    <dbReference type="NCBI Taxonomy" id="882081"/>
    <lineage>
        <taxon>Bacteria</taxon>
        <taxon>Bacillati</taxon>
        <taxon>Actinomycetota</taxon>
        <taxon>Actinomycetes</taxon>
        <taxon>Pseudonocardiales</taxon>
        <taxon>Pseudonocardiaceae</taxon>
        <taxon>Saccharomonospora</taxon>
    </lineage>
</organism>
<evidence type="ECO:0000256" key="1">
    <source>
        <dbReference type="SAM" id="MobiDB-lite"/>
    </source>
</evidence>
<keyword evidence="2" id="KW-1133">Transmembrane helix</keyword>
<dbReference type="OrthoDB" id="3556322at2"/>
<sequence>MDSGHRQFRRIGSTGLALTAAAALVFPGSAAAEEKDIITAGHCTDKAANEKHGDDSSAPRATPTRTTDPDDDTDDTDDTDGVDGAESGDRPASLSLTGTLDLRGFDALAGLLCNTKNGAVDSLVRPIVEDDETTSPEMGDTPGSGFDENGSGDEITPESDTDEETTTATPDSLAEQSPAGPTGTPPDTGADGGGWGGVSPGRTPGALDVPPTSPEHESTFSAVPHDPRAAEDPNSTKASERLPLLLAVLSLVLVASALAHTWARRTLLR</sequence>
<feature type="compositionally biased region" description="Acidic residues" evidence="1">
    <location>
        <begin position="155"/>
        <end position="165"/>
    </location>
</feature>
<accession>H8GAB9</accession>
<dbReference type="HOGENOM" id="CLU_1102182_0_0_11"/>
<dbReference type="AlphaFoldDB" id="H8GAB9"/>
<feature type="compositionally biased region" description="Basic and acidic residues" evidence="1">
    <location>
        <begin position="43"/>
        <end position="57"/>
    </location>
</feature>
<keyword evidence="5" id="KW-1185">Reference proteome</keyword>
<evidence type="ECO:0000313" key="4">
    <source>
        <dbReference type="EMBL" id="EHY89616.1"/>
    </source>
</evidence>